<dbReference type="SMART" id="SM00915">
    <property type="entry name" value="Jacalin"/>
    <property type="match status" value="1"/>
</dbReference>
<comment type="caution">
    <text evidence="4">The sequence shown here is derived from an EMBL/GenBank/DDBJ whole genome shotgun (WGS) entry which is preliminary data.</text>
</comment>
<sequence length="314" mass="33569">MESIVVTPPMASIVVTPMAAPLSAEFNKLTFSSLYIRRTGPGSREISMDGKSDMGKRYFSDFPIYDGPASDASLVARVQGVSIQAGDTHQIFTIVFENDRFKGSTLLTNGVITGGSDDWAIYGGTGVFAMASGVIKRNYLPDRTGGNSDELTMEVFCPVFGSSQQPKGSITKMGLWGGAGGWDHDITAPPKRLLSLTITTRSGSAVESIQFTYTDKAGEKHTAGPWGGSGGTSQTIDLDDAEYVKEVSGTYSLYGPYTVLTSFNLVTNNRTWGPWGTKNGTRFCITAPANSSIVGFYGRSGSLIDAIGVYVREF</sequence>
<dbReference type="OrthoDB" id="675424at2759"/>
<evidence type="ECO:0000256" key="1">
    <source>
        <dbReference type="ARBA" id="ARBA00022734"/>
    </source>
</evidence>
<comment type="subunit">
    <text evidence="2">Homodimer.</text>
</comment>
<dbReference type="InterPro" id="IPR036404">
    <property type="entry name" value="Jacalin-like_lectin_dom_sf"/>
</dbReference>
<keyword evidence="5" id="KW-1185">Reference proteome</keyword>
<dbReference type="InterPro" id="IPR033734">
    <property type="entry name" value="Jacalin-like_lectin_dom_plant"/>
</dbReference>
<dbReference type="PROSITE" id="PS51752">
    <property type="entry name" value="JACALIN_LECTIN"/>
    <property type="match status" value="1"/>
</dbReference>
<evidence type="ECO:0000313" key="4">
    <source>
        <dbReference type="EMBL" id="CAD6343911.1"/>
    </source>
</evidence>
<reference evidence="4" key="1">
    <citation type="submission" date="2020-10" db="EMBL/GenBank/DDBJ databases">
        <authorList>
            <person name="Han B."/>
            <person name="Lu T."/>
            <person name="Zhao Q."/>
            <person name="Huang X."/>
            <person name="Zhao Y."/>
        </authorList>
    </citation>
    <scope>NUCLEOTIDE SEQUENCE</scope>
</reference>
<feature type="domain" description="Jacalin-type lectin" evidence="3">
    <location>
        <begin position="170"/>
        <end position="313"/>
    </location>
</feature>
<evidence type="ECO:0000259" key="3">
    <source>
        <dbReference type="PROSITE" id="PS51752"/>
    </source>
</evidence>
<dbReference type="EMBL" id="CAJGYO010000853">
    <property type="protein sequence ID" value="CAD6343911.1"/>
    <property type="molecule type" value="Genomic_DNA"/>
</dbReference>
<evidence type="ECO:0000313" key="5">
    <source>
        <dbReference type="Proteomes" id="UP000604825"/>
    </source>
</evidence>
<comment type="function">
    <text evidence="2">Dirigent proteins impart stereoselectivity on the phenoxy radical-coupling reaction, yielding optically active lignans from two molecules of coniferyl alcohol in the biosynthesis of lignans, flavonolignans, and alkaloids and thus plays a central role in plant secondary metabolism.</text>
</comment>
<dbReference type="Pfam" id="PF03018">
    <property type="entry name" value="Dirigent"/>
    <property type="match status" value="1"/>
</dbReference>
<gene>
    <name evidence="4" type="ORF">NCGR_LOCUS68009</name>
</gene>
<dbReference type="InterPro" id="IPR001229">
    <property type="entry name" value="Jacalin-like_lectin_dom"/>
</dbReference>
<dbReference type="PANTHER" id="PTHR46506">
    <property type="entry name" value="OS05G0143600 PROTEIN"/>
    <property type="match status" value="1"/>
</dbReference>
<dbReference type="Gene3D" id="2.100.10.30">
    <property type="entry name" value="Jacalin-like lectin domain"/>
    <property type="match status" value="1"/>
</dbReference>
<keyword evidence="2" id="KW-0052">Apoplast</keyword>
<proteinExistence type="inferred from homology"/>
<dbReference type="GO" id="GO:0030246">
    <property type="term" value="F:carbohydrate binding"/>
    <property type="evidence" value="ECO:0007669"/>
    <property type="project" value="UniProtKB-KW"/>
</dbReference>
<accession>A0A811SLY3</accession>
<dbReference type="InterPro" id="IPR004265">
    <property type="entry name" value="Dirigent"/>
</dbReference>
<dbReference type="SUPFAM" id="SSF51101">
    <property type="entry name" value="Mannose-binding lectins"/>
    <property type="match status" value="1"/>
</dbReference>
<protein>
    <recommendedName>
        <fullName evidence="2">Dirigent protein</fullName>
    </recommendedName>
</protein>
<dbReference type="GO" id="GO:0048046">
    <property type="term" value="C:apoplast"/>
    <property type="evidence" value="ECO:0007669"/>
    <property type="project" value="UniProtKB-SubCell"/>
</dbReference>
<organism evidence="4 5">
    <name type="scientific">Miscanthus lutarioriparius</name>
    <dbReference type="NCBI Taxonomy" id="422564"/>
    <lineage>
        <taxon>Eukaryota</taxon>
        <taxon>Viridiplantae</taxon>
        <taxon>Streptophyta</taxon>
        <taxon>Embryophyta</taxon>
        <taxon>Tracheophyta</taxon>
        <taxon>Spermatophyta</taxon>
        <taxon>Magnoliopsida</taxon>
        <taxon>Liliopsida</taxon>
        <taxon>Poales</taxon>
        <taxon>Poaceae</taxon>
        <taxon>PACMAD clade</taxon>
        <taxon>Panicoideae</taxon>
        <taxon>Andropogonodae</taxon>
        <taxon>Andropogoneae</taxon>
        <taxon>Saccharinae</taxon>
        <taxon>Miscanthus</taxon>
    </lineage>
</organism>
<comment type="similarity">
    <text evidence="2">Belongs to the plant dirigent protein family.</text>
</comment>
<keyword evidence="2" id="KW-0964">Secreted</keyword>
<dbReference type="AlphaFoldDB" id="A0A811SLY3"/>
<dbReference type="Pfam" id="PF01419">
    <property type="entry name" value="Jacalin"/>
    <property type="match status" value="1"/>
</dbReference>
<evidence type="ECO:0000256" key="2">
    <source>
        <dbReference type="RuleBase" id="RU363099"/>
    </source>
</evidence>
<comment type="subcellular location">
    <subcellularLocation>
        <location evidence="2">Secreted</location>
        <location evidence="2">Extracellular space</location>
        <location evidence="2">Apoplast</location>
    </subcellularLocation>
</comment>
<name>A0A811SLY3_9POAL</name>
<dbReference type="CDD" id="cd09612">
    <property type="entry name" value="Jacalin"/>
    <property type="match status" value="1"/>
</dbReference>
<keyword evidence="1" id="KW-0430">Lectin</keyword>
<dbReference type="Proteomes" id="UP000604825">
    <property type="component" value="Unassembled WGS sequence"/>
</dbReference>